<dbReference type="InterPro" id="IPR037294">
    <property type="entry name" value="ABC_BtuC-like"/>
</dbReference>
<dbReference type="PANTHER" id="PTHR30477">
    <property type="entry name" value="ABC-TRANSPORTER METAL-BINDING PROTEIN"/>
    <property type="match status" value="1"/>
</dbReference>
<comment type="caution">
    <text evidence="8">The sequence shown here is derived from an EMBL/GenBank/DDBJ whole genome shotgun (WGS) entry which is preliminary data.</text>
</comment>
<feature type="transmembrane region" description="Helical" evidence="7">
    <location>
        <begin position="130"/>
        <end position="146"/>
    </location>
</feature>
<keyword evidence="3 6" id="KW-0812">Transmembrane</keyword>
<evidence type="ECO:0000256" key="5">
    <source>
        <dbReference type="ARBA" id="ARBA00023136"/>
    </source>
</evidence>
<comment type="subcellular location">
    <subcellularLocation>
        <location evidence="6">Cell membrane</location>
        <topology evidence="6">Multi-pass membrane protein</topology>
    </subcellularLocation>
    <subcellularLocation>
        <location evidence="1">Membrane</location>
        <topology evidence="1">Multi-pass membrane protein</topology>
    </subcellularLocation>
</comment>
<feature type="transmembrane region" description="Helical" evidence="7">
    <location>
        <begin position="194"/>
        <end position="221"/>
    </location>
</feature>
<dbReference type="Pfam" id="PF00950">
    <property type="entry name" value="ABC-3"/>
    <property type="match status" value="1"/>
</dbReference>
<protein>
    <submittedName>
        <fullName evidence="8">Metal ABC transporter permease</fullName>
    </submittedName>
</protein>
<feature type="transmembrane region" description="Helical" evidence="7">
    <location>
        <begin position="233"/>
        <end position="256"/>
    </location>
</feature>
<sequence>MLTTDAGWSWNPLTDVQQMWAFPFMVNAFRAGTVVAVLAAVIGYYMVLRRQSFAGHTLSAVAFPGAAGATLAGVAPLYGYFTFCVGAALIIAAIPREGREGGREEAAVTGTVQALLLGTGFLFIALYKGFLGGVNSLLFGSFLGITTSQVDVLAAVAVAVLAVVALIGRPLLFASVDPAVAEARGVPVRLLSSVFLVVLGTATAATSQITGALLVFALLVIPAATAQNLTSKPFLGMALSVVIALTVTWTSLTVAYYSPYPIGFFVTTSAFVLYAASWGARALRDSHSRPASKTASVTPASEPWISGSVL</sequence>
<name>A0ABV8HRX6_9ACTN</name>
<feature type="transmembrane region" description="Helical" evidence="7">
    <location>
        <begin position="77"/>
        <end position="94"/>
    </location>
</feature>
<keyword evidence="5 7" id="KW-0472">Membrane</keyword>
<dbReference type="SUPFAM" id="SSF81345">
    <property type="entry name" value="ABC transporter involved in vitamin B12 uptake, BtuC"/>
    <property type="match status" value="1"/>
</dbReference>
<evidence type="ECO:0000313" key="9">
    <source>
        <dbReference type="Proteomes" id="UP001595765"/>
    </source>
</evidence>
<keyword evidence="9" id="KW-1185">Reference proteome</keyword>
<keyword evidence="6" id="KW-0813">Transport</keyword>
<keyword evidence="4 7" id="KW-1133">Transmembrane helix</keyword>
<dbReference type="RefSeq" id="WP_386433400.1">
    <property type="nucleotide sequence ID" value="NZ_JBHSBB010000016.1"/>
</dbReference>
<feature type="transmembrane region" description="Helical" evidence="7">
    <location>
        <begin position="153"/>
        <end position="174"/>
    </location>
</feature>
<accession>A0ABV8HRX6</accession>
<reference evidence="9" key="1">
    <citation type="journal article" date="2019" name="Int. J. Syst. Evol. Microbiol.">
        <title>The Global Catalogue of Microorganisms (GCM) 10K type strain sequencing project: providing services to taxonomists for standard genome sequencing and annotation.</title>
        <authorList>
            <consortium name="The Broad Institute Genomics Platform"/>
            <consortium name="The Broad Institute Genome Sequencing Center for Infectious Disease"/>
            <person name="Wu L."/>
            <person name="Ma J."/>
        </authorList>
    </citation>
    <scope>NUCLEOTIDE SEQUENCE [LARGE SCALE GENOMIC DNA]</scope>
    <source>
        <strain evidence="9">CGMCC 4.7237</strain>
    </source>
</reference>
<evidence type="ECO:0000256" key="7">
    <source>
        <dbReference type="SAM" id="Phobius"/>
    </source>
</evidence>
<evidence type="ECO:0000256" key="6">
    <source>
        <dbReference type="RuleBase" id="RU003943"/>
    </source>
</evidence>
<dbReference type="EMBL" id="JBHSBB010000016">
    <property type="protein sequence ID" value="MFC4034715.1"/>
    <property type="molecule type" value="Genomic_DNA"/>
</dbReference>
<comment type="similarity">
    <text evidence="2 6">Belongs to the ABC-3 integral membrane protein family.</text>
</comment>
<evidence type="ECO:0000256" key="2">
    <source>
        <dbReference type="ARBA" id="ARBA00008034"/>
    </source>
</evidence>
<feature type="transmembrane region" description="Helical" evidence="7">
    <location>
        <begin position="20"/>
        <end position="46"/>
    </location>
</feature>
<gene>
    <name evidence="8" type="ORF">ACFO3J_25070</name>
</gene>
<evidence type="ECO:0000313" key="8">
    <source>
        <dbReference type="EMBL" id="MFC4034715.1"/>
    </source>
</evidence>
<dbReference type="Gene3D" id="1.10.3470.10">
    <property type="entry name" value="ABC transporter involved in vitamin B12 uptake, BtuC"/>
    <property type="match status" value="1"/>
</dbReference>
<proteinExistence type="inferred from homology"/>
<feature type="transmembrane region" description="Helical" evidence="7">
    <location>
        <begin position="262"/>
        <end position="283"/>
    </location>
</feature>
<dbReference type="Proteomes" id="UP001595765">
    <property type="component" value="Unassembled WGS sequence"/>
</dbReference>
<dbReference type="InterPro" id="IPR001626">
    <property type="entry name" value="ABC_TroCD"/>
</dbReference>
<dbReference type="PANTHER" id="PTHR30477:SF13">
    <property type="entry name" value="IRON TRANSPORT SYSTEM MEMBRANE PROTEIN HI_0360-RELATED"/>
    <property type="match status" value="1"/>
</dbReference>
<evidence type="ECO:0000256" key="4">
    <source>
        <dbReference type="ARBA" id="ARBA00022989"/>
    </source>
</evidence>
<organism evidence="8 9">
    <name type="scientific">Streptomyces polygonati</name>
    <dbReference type="NCBI Taxonomy" id="1617087"/>
    <lineage>
        <taxon>Bacteria</taxon>
        <taxon>Bacillati</taxon>
        <taxon>Actinomycetota</taxon>
        <taxon>Actinomycetes</taxon>
        <taxon>Kitasatosporales</taxon>
        <taxon>Streptomycetaceae</taxon>
        <taxon>Streptomyces</taxon>
    </lineage>
</organism>
<evidence type="ECO:0000256" key="3">
    <source>
        <dbReference type="ARBA" id="ARBA00022692"/>
    </source>
</evidence>
<evidence type="ECO:0000256" key="1">
    <source>
        <dbReference type="ARBA" id="ARBA00004141"/>
    </source>
</evidence>